<accession>Q7URU5</accession>
<protein>
    <submittedName>
        <fullName evidence="1">Uncharacterized protein</fullName>
    </submittedName>
</protein>
<dbReference type="EnsemblBacteria" id="CAD74243">
    <property type="protein sequence ID" value="CAD74243"/>
    <property type="gene ID" value="RB5447"/>
</dbReference>
<dbReference type="STRING" id="243090.RB5447"/>
<dbReference type="Proteomes" id="UP000001025">
    <property type="component" value="Chromosome"/>
</dbReference>
<proteinExistence type="predicted"/>
<sequence>MALSVPLSVPLLLGSFISFSSFRTWGNGMGVSQSMSDSPCPEGSVIFSPLDDHVVSHR</sequence>
<gene>
    <name evidence="1" type="ordered locus">RB5447</name>
</gene>
<dbReference type="EMBL" id="BX294142">
    <property type="protein sequence ID" value="CAD74243.1"/>
    <property type="molecule type" value="Genomic_DNA"/>
</dbReference>
<dbReference type="KEGG" id="rba:RB5447"/>
<evidence type="ECO:0000313" key="1">
    <source>
        <dbReference type="EMBL" id="CAD74243.1"/>
    </source>
</evidence>
<evidence type="ECO:0000313" key="2">
    <source>
        <dbReference type="Proteomes" id="UP000001025"/>
    </source>
</evidence>
<dbReference type="AlphaFoldDB" id="Q7URU5"/>
<name>Q7URU5_RHOBA</name>
<keyword evidence="2" id="KW-1185">Reference proteome</keyword>
<dbReference type="InParanoid" id="Q7URU5"/>
<dbReference type="HOGENOM" id="CLU_2976296_0_0_0"/>
<reference evidence="1 2" key="1">
    <citation type="journal article" date="2003" name="Proc. Natl. Acad. Sci. U.S.A.">
        <title>Complete genome sequence of the marine planctomycete Pirellula sp. strain 1.</title>
        <authorList>
            <person name="Gloeckner F.O."/>
            <person name="Kube M."/>
            <person name="Bauer M."/>
            <person name="Teeling H."/>
            <person name="Lombardot T."/>
            <person name="Ludwig W."/>
            <person name="Gade D."/>
            <person name="Beck A."/>
            <person name="Borzym K."/>
            <person name="Heitmann K."/>
            <person name="Rabus R."/>
            <person name="Schlesner H."/>
            <person name="Amann R."/>
            <person name="Reinhardt R."/>
        </authorList>
    </citation>
    <scope>NUCLEOTIDE SEQUENCE [LARGE SCALE GENOMIC DNA]</scope>
    <source>
        <strain evidence="2">DSM 10527 / NCIMB 13988 / SH1</strain>
    </source>
</reference>
<organism evidence="1 2">
    <name type="scientific">Rhodopirellula baltica (strain DSM 10527 / NCIMB 13988 / SH1)</name>
    <dbReference type="NCBI Taxonomy" id="243090"/>
    <lineage>
        <taxon>Bacteria</taxon>
        <taxon>Pseudomonadati</taxon>
        <taxon>Planctomycetota</taxon>
        <taxon>Planctomycetia</taxon>
        <taxon>Pirellulales</taxon>
        <taxon>Pirellulaceae</taxon>
        <taxon>Rhodopirellula</taxon>
    </lineage>
</organism>